<evidence type="ECO:0000313" key="2">
    <source>
        <dbReference type="EMBL" id="RNA19596.1"/>
    </source>
</evidence>
<keyword evidence="3" id="KW-1185">Reference proteome</keyword>
<evidence type="ECO:0000313" key="3">
    <source>
        <dbReference type="Proteomes" id="UP000276133"/>
    </source>
</evidence>
<feature type="signal peptide" evidence="1">
    <location>
        <begin position="1"/>
        <end position="23"/>
    </location>
</feature>
<evidence type="ECO:0000256" key="1">
    <source>
        <dbReference type="SAM" id="SignalP"/>
    </source>
</evidence>
<keyword evidence="1" id="KW-0732">Signal</keyword>
<dbReference type="Proteomes" id="UP000276133">
    <property type="component" value="Unassembled WGS sequence"/>
</dbReference>
<proteinExistence type="predicted"/>
<gene>
    <name evidence="2" type="ORF">BpHYR1_042762</name>
</gene>
<sequence length="68" mass="7988">MNFFKEHFIKFFILAVFWTGRHLDSPLFGPSILAGGRSKKRPVLMAVHDRFYGRPYSCHSYIKLNLNN</sequence>
<organism evidence="2 3">
    <name type="scientific">Brachionus plicatilis</name>
    <name type="common">Marine rotifer</name>
    <name type="synonym">Brachionus muelleri</name>
    <dbReference type="NCBI Taxonomy" id="10195"/>
    <lineage>
        <taxon>Eukaryota</taxon>
        <taxon>Metazoa</taxon>
        <taxon>Spiralia</taxon>
        <taxon>Gnathifera</taxon>
        <taxon>Rotifera</taxon>
        <taxon>Eurotatoria</taxon>
        <taxon>Monogononta</taxon>
        <taxon>Pseudotrocha</taxon>
        <taxon>Ploima</taxon>
        <taxon>Brachionidae</taxon>
        <taxon>Brachionus</taxon>
    </lineage>
</organism>
<dbReference type="AlphaFoldDB" id="A0A3M7R7U0"/>
<name>A0A3M7R7U0_BRAPC</name>
<comment type="caution">
    <text evidence="2">The sequence shown here is derived from an EMBL/GenBank/DDBJ whole genome shotgun (WGS) entry which is preliminary data.</text>
</comment>
<reference evidence="2 3" key="1">
    <citation type="journal article" date="2018" name="Sci. Rep.">
        <title>Genomic signatures of local adaptation to the degree of environmental predictability in rotifers.</title>
        <authorList>
            <person name="Franch-Gras L."/>
            <person name="Hahn C."/>
            <person name="Garcia-Roger E.M."/>
            <person name="Carmona M.J."/>
            <person name="Serra M."/>
            <person name="Gomez A."/>
        </authorList>
    </citation>
    <scope>NUCLEOTIDE SEQUENCE [LARGE SCALE GENOMIC DNA]</scope>
    <source>
        <strain evidence="2">HYR1</strain>
    </source>
</reference>
<feature type="chain" id="PRO_5017982259" evidence="1">
    <location>
        <begin position="24"/>
        <end position="68"/>
    </location>
</feature>
<accession>A0A3M7R7U0</accession>
<dbReference type="EMBL" id="REGN01004018">
    <property type="protein sequence ID" value="RNA19596.1"/>
    <property type="molecule type" value="Genomic_DNA"/>
</dbReference>
<protein>
    <submittedName>
        <fullName evidence="2">Uncharacterized protein</fullName>
    </submittedName>
</protein>